<evidence type="ECO:0000313" key="2">
    <source>
        <dbReference type="Proteomes" id="UP000288805"/>
    </source>
</evidence>
<evidence type="ECO:0008006" key="3">
    <source>
        <dbReference type="Google" id="ProtNLM"/>
    </source>
</evidence>
<dbReference type="AlphaFoldDB" id="A0A438HYP4"/>
<reference evidence="1 2" key="1">
    <citation type="journal article" date="2018" name="PLoS Genet.">
        <title>Population sequencing reveals clonal diversity and ancestral inbreeding in the grapevine cultivar Chardonnay.</title>
        <authorList>
            <person name="Roach M.J."/>
            <person name="Johnson D.L."/>
            <person name="Bohlmann J."/>
            <person name="van Vuuren H.J."/>
            <person name="Jones S.J."/>
            <person name="Pretorius I.S."/>
            <person name="Schmidt S.A."/>
            <person name="Borneman A.R."/>
        </authorList>
    </citation>
    <scope>NUCLEOTIDE SEQUENCE [LARGE SCALE GENOMIC DNA]</scope>
    <source>
        <strain evidence="2">cv. Chardonnay</strain>
        <tissue evidence="1">Leaf</tissue>
    </source>
</reference>
<dbReference type="Pfam" id="PF00560">
    <property type="entry name" value="LRR_1"/>
    <property type="match status" value="1"/>
</dbReference>
<accession>A0A438HYP4</accession>
<dbReference type="SUPFAM" id="SSF52058">
    <property type="entry name" value="L domain-like"/>
    <property type="match status" value="1"/>
</dbReference>
<dbReference type="InterPro" id="IPR032675">
    <property type="entry name" value="LRR_dom_sf"/>
</dbReference>
<protein>
    <recommendedName>
        <fullName evidence="3">Disease resistance protein</fullName>
    </recommendedName>
</protein>
<evidence type="ECO:0000313" key="1">
    <source>
        <dbReference type="EMBL" id="RVW89583.1"/>
    </source>
</evidence>
<organism evidence="1 2">
    <name type="scientific">Vitis vinifera</name>
    <name type="common">Grape</name>
    <dbReference type="NCBI Taxonomy" id="29760"/>
    <lineage>
        <taxon>Eukaryota</taxon>
        <taxon>Viridiplantae</taxon>
        <taxon>Streptophyta</taxon>
        <taxon>Embryophyta</taxon>
        <taxon>Tracheophyta</taxon>
        <taxon>Spermatophyta</taxon>
        <taxon>Magnoliopsida</taxon>
        <taxon>eudicotyledons</taxon>
        <taxon>Gunneridae</taxon>
        <taxon>Pentapetalae</taxon>
        <taxon>rosids</taxon>
        <taxon>Vitales</taxon>
        <taxon>Vitaceae</taxon>
        <taxon>Viteae</taxon>
        <taxon>Vitis</taxon>
    </lineage>
</organism>
<name>A0A438HYP4_VITVI</name>
<proteinExistence type="predicted"/>
<dbReference type="Gene3D" id="3.80.10.10">
    <property type="entry name" value="Ribonuclease Inhibitor"/>
    <property type="match status" value="1"/>
</dbReference>
<sequence>MPVIRVLDLSNNFELKVLPVEIGNLVTLQYLNLSATDIEYLPVEFKNLKRLSMYSTLVRSNFTGDDERRYIHVYACPSLRKLPFDSNTGVSKKLEKIKGKQEWWDDSLALGSRGAIRLRTTARKQSLNLHKIQKPKCRSSKEDMAIFSDPHKPRIVHIILIIHHSNHCWIFTGHFHLFQYCT</sequence>
<comment type="caution">
    <text evidence="1">The sequence shown here is derived from an EMBL/GenBank/DDBJ whole genome shotgun (WGS) entry which is preliminary data.</text>
</comment>
<gene>
    <name evidence="1" type="ORF">CK203_036478</name>
</gene>
<dbReference type="EMBL" id="QGNW01000162">
    <property type="protein sequence ID" value="RVW89583.1"/>
    <property type="molecule type" value="Genomic_DNA"/>
</dbReference>
<dbReference type="InterPro" id="IPR001611">
    <property type="entry name" value="Leu-rich_rpt"/>
</dbReference>
<dbReference type="Proteomes" id="UP000288805">
    <property type="component" value="Unassembled WGS sequence"/>
</dbReference>